<dbReference type="InterPro" id="IPR010730">
    <property type="entry name" value="HET"/>
</dbReference>
<dbReference type="OrthoDB" id="5386682at2759"/>
<evidence type="ECO:0000256" key="1">
    <source>
        <dbReference type="SAM" id="SignalP"/>
    </source>
</evidence>
<protein>
    <recommendedName>
        <fullName evidence="2">Heterokaryon incompatibility domain-containing protein</fullName>
    </recommendedName>
</protein>
<dbReference type="Proteomes" id="UP000011715">
    <property type="component" value="Unassembled WGS sequence"/>
</dbReference>
<dbReference type="Pfam" id="PF26639">
    <property type="entry name" value="Het-6_barrel"/>
    <property type="match status" value="1"/>
</dbReference>
<gene>
    <name evidence="3" type="ORF">MAPG_10254</name>
</gene>
<dbReference type="eggNOG" id="ENOG502RS70">
    <property type="taxonomic scope" value="Eukaryota"/>
</dbReference>
<dbReference type="VEuPathDB" id="FungiDB:MAPG_10254"/>
<dbReference type="PANTHER" id="PTHR24148">
    <property type="entry name" value="ANKYRIN REPEAT DOMAIN-CONTAINING PROTEIN 39 HOMOLOG-RELATED"/>
    <property type="match status" value="1"/>
</dbReference>
<keyword evidence="1" id="KW-0732">Signal</keyword>
<dbReference type="InterPro" id="IPR052895">
    <property type="entry name" value="HetReg/Transcr_Mod"/>
</dbReference>
<evidence type="ECO:0000313" key="4">
    <source>
        <dbReference type="EnsemblFungi" id="MAPG_10254T0"/>
    </source>
</evidence>
<evidence type="ECO:0000313" key="5">
    <source>
        <dbReference type="Proteomes" id="UP000011715"/>
    </source>
</evidence>
<accession>A0A0C4EC40</accession>
<dbReference type="EMBL" id="ADBL01002296">
    <property type="status" value="NOT_ANNOTATED_CDS"/>
    <property type="molecule type" value="Genomic_DNA"/>
</dbReference>
<feature type="chain" id="PRO_5009385980" description="Heterokaryon incompatibility domain-containing protein" evidence="1">
    <location>
        <begin position="20"/>
        <end position="740"/>
    </location>
</feature>
<dbReference type="EMBL" id="GL876975">
    <property type="protein sequence ID" value="KLU90400.1"/>
    <property type="molecule type" value="Genomic_DNA"/>
</dbReference>
<keyword evidence="5" id="KW-1185">Reference proteome</keyword>
<reference evidence="5" key="2">
    <citation type="submission" date="2010-05" db="EMBL/GenBank/DDBJ databases">
        <title>The genome sequence of Magnaporthe poae strain ATCC 64411.</title>
        <authorList>
            <person name="Ma L.-J."/>
            <person name="Dead R."/>
            <person name="Young S."/>
            <person name="Zeng Q."/>
            <person name="Koehrsen M."/>
            <person name="Alvarado L."/>
            <person name="Berlin A."/>
            <person name="Chapman S.B."/>
            <person name="Chen Z."/>
            <person name="Freedman E."/>
            <person name="Gellesch M."/>
            <person name="Goldberg J."/>
            <person name="Griggs A."/>
            <person name="Gujja S."/>
            <person name="Heilman E.R."/>
            <person name="Heiman D."/>
            <person name="Hepburn T."/>
            <person name="Howarth C."/>
            <person name="Jen D."/>
            <person name="Larson L."/>
            <person name="Mehta T."/>
            <person name="Neiman D."/>
            <person name="Pearson M."/>
            <person name="Roberts A."/>
            <person name="Saif S."/>
            <person name="Shea T."/>
            <person name="Shenoy N."/>
            <person name="Sisk P."/>
            <person name="Stolte C."/>
            <person name="Sykes S."/>
            <person name="Walk T."/>
            <person name="White J."/>
            <person name="Yandava C."/>
            <person name="Haas B."/>
            <person name="Nusbaum C."/>
            <person name="Birren B."/>
        </authorList>
    </citation>
    <scope>NUCLEOTIDE SEQUENCE [LARGE SCALE GENOMIC DNA]</scope>
    <source>
        <strain evidence="5">ATCC 64411 / 73-15</strain>
    </source>
</reference>
<dbReference type="PANTHER" id="PTHR24148:SF73">
    <property type="entry name" value="HET DOMAIN PROTEIN (AFU_ORTHOLOGUE AFUA_8G01020)"/>
    <property type="match status" value="1"/>
</dbReference>
<proteinExistence type="predicted"/>
<sequence length="740" mass="82285">MPGTCLIWISIMATPDASASASSGSFPNSIYSPLDTSQRQFRLLQLVGSKATPRYRLRSFPLDSAPTYMALSYVWGDASKTRDIVVNNRKHPVTLNLAAALQHIRAIKQVAEQESPPFLWVDALCIDQSKNKEKSHQVAQMGAIYTNAWLVISWLGPDVNGDLALAIKAFRAIAKESVRAKHDFKNLDWMEKYPMLINTDYNPGDEDNEDNEDLNQIDEMADLYFKGLGKTMETQADVLFDTNLMDDDHMDDQHSVEATDSQGSYVKTSVIGIRSWDAILDFFRVPYWSRVWVIQEMALARHRVVLAGTTFISDTVLQLFYHFMKQLLPGQVAMPRCIAGSARWRLETALLALQPGTVLHTIDLLKSHSKRYRELPDGVKEYRALVATAAFKATNPLDKVYAIRDVIGSSITPNYDRSLEDLFCELAISYIASADDLQILLRSERPPGAGPSSSTLPSWVPNWQALSSRNKLVAGWKSKADSGLCDAHADAGARASIIHHRWLEATGCVCETVAEVEREHKLKGDEIFQFAIQQNKRPGGDRYPTGIPRLLAILRTIVVDYTLNPKSPWGTDTAQLQGVLLAALTWVAGPRPWTPDYGKVISAWLGELGITVGGADSVARFFEALLPGLPADQRWTSVRQAVEAGKEWGHRVFVHYQTCSDGFRLFSTSSGYIGWVPDTAQAGDKICVLVGCTTPVVMREEENGSYYTHVGPCFILGFMEGEAAEKVRSGELAIHRFEIH</sequence>
<feature type="signal peptide" evidence="1">
    <location>
        <begin position="1"/>
        <end position="19"/>
    </location>
</feature>
<reference evidence="4" key="4">
    <citation type="journal article" date="2015" name="G3 (Bethesda)">
        <title>Genome sequences of three phytopathogenic species of the Magnaporthaceae family of fungi.</title>
        <authorList>
            <person name="Okagaki L.H."/>
            <person name="Nunes C.C."/>
            <person name="Sailsbery J."/>
            <person name="Clay B."/>
            <person name="Brown D."/>
            <person name="John T."/>
            <person name="Oh Y."/>
            <person name="Young N."/>
            <person name="Fitzgerald M."/>
            <person name="Haas B.J."/>
            <person name="Zeng Q."/>
            <person name="Young S."/>
            <person name="Adiconis X."/>
            <person name="Fan L."/>
            <person name="Levin J.Z."/>
            <person name="Mitchell T.K."/>
            <person name="Okubara P.A."/>
            <person name="Farman M.L."/>
            <person name="Kohn L.M."/>
            <person name="Birren B."/>
            <person name="Ma L.-J."/>
            <person name="Dean R.A."/>
        </authorList>
    </citation>
    <scope>NUCLEOTIDE SEQUENCE</scope>
    <source>
        <strain evidence="4">ATCC 64411 / 73-15</strain>
    </source>
</reference>
<reference evidence="4" key="5">
    <citation type="submission" date="2015-06" db="UniProtKB">
        <authorList>
            <consortium name="EnsemblFungi"/>
        </authorList>
    </citation>
    <scope>IDENTIFICATION</scope>
    <source>
        <strain evidence="4">ATCC 64411</strain>
    </source>
</reference>
<evidence type="ECO:0000259" key="2">
    <source>
        <dbReference type="Pfam" id="PF06985"/>
    </source>
</evidence>
<dbReference type="AlphaFoldDB" id="A0A0C4EC40"/>
<reference evidence="3" key="3">
    <citation type="submission" date="2011-03" db="EMBL/GenBank/DDBJ databases">
        <title>Annotation of Magnaporthe poae ATCC 64411.</title>
        <authorList>
            <person name="Ma L.-J."/>
            <person name="Dead R."/>
            <person name="Young S.K."/>
            <person name="Zeng Q."/>
            <person name="Gargeya S."/>
            <person name="Fitzgerald M."/>
            <person name="Haas B."/>
            <person name="Abouelleil A."/>
            <person name="Alvarado L."/>
            <person name="Arachchi H.M."/>
            <person name="Berlin A."/>
            <person name="Brown A."/>
            <person name="Chapman S.B."/>
            <person name="Chen Z."/>
            <person name="Dunbar C."/>
            <person name="Freedman E."/>
            <person name="Gearin G."/>
            <person name="Gellesch M."/>
            <person name="Goldberg J."/>
            <person name="Griggs A."/>
            <person name="Gujja S."/>
            <person name="Heiman D."/>
            <person name="Howarth C."/>
            <person name="Larson L."/>
            <person name="Lui A."/>
            <person name="MacDonald P.J.P."/>
            <person name="Mehta T."/>
            <person name="Montmayeur A."/>
            <person name="Murphy C."/>
            <person name="Neiman D."/>
            <person name="Pearson M."/>
            <person name="Priest M."/>
            <person name="Roberts A."/>
            <person name="Saif S."/>
            <person name="Shea T."/>
            <person name="Shenoy N."/>
            <person name="Sisk P."/>
            <person name="Stolte C."/>
            <person name="Sykes S."/>
            <person name="Yandava C."/>
            <person name="Wortman J."/>
            <person name="Nusbaum C."/>
            <person name="Birren B."/>
        </authorList>
    </citation>
    <scope>NUCLEOTIDE SEQUENCE</scope>
    <source>
        <strain evidence="3">ATCC 64411</strain>
    </source>
</reference>
<organism evidence="4 5">
    <name type="scientific">Magnaporthiopsis poae (strain ATCC 64411 / 73-15)</name>
    <name type="common">Kentucky bluegrass fungus</name>
    <name type="synonym">Magnaporthe poae</name>
    <dbReference type="NCBI Taxonomy" id="644358"/>
    <lineage>
        <taxon>Eukaryota</taxon>
        <taxon>Fungi</taxon>
        <taxon>Dikarya</taxon>
        <taxon>Ascomycota</taxon>
        <taxon>Pezizomycotina</taxon>
        <taxon>Sordariomycetes</taxon>
        <taxon>Sordariomycetidae</taxon>
        <taxon>Magnaporthales</taxon>
        <taxon>Magnaporthaceae</taxon>
        <taxon>Magnaporthiopsis</taxon>
    </lineage>
</organism>
<evidence type="ECO:0000313" key="3">
    <source>
        <dbReference type="EMBL" id="KLU90400.1"/>
    </source>
</evidence>
<dbReference type="STRING" id="644358.A0A0C4EC40"/>
<reference evidence="3" key="1">
    <citation type="submission" date="2010-05" db="EMBL/GenBank/DDBJ databases">
        <title>The Genome Sequence of Magnaporthe poae strain ATCC 64411.</title>
        <authorList>
            <consortium name="The Broad Institute Genome Sequencing Platform"/>
            <consortium name="Broad Institute Genome Sequencing Center for Infectious Disease"/>
            <person name="Ma L.-J."/>
            <person name="Dead R."/>
            <person name="Young S."/>
            <person name="Zeng Q."/>
            <person name="Koehrsen M."/>
            <person name="Alvarado L."/>
            <person name="Berlin A."/>
            <person name="Chapman S.B."/>
            <person name="Chen Z."/>
            <person name="Freedman E."/>
            <person name="Gellesch M."/>
            <person name="Goldberg J."/>
            <person name="Griggs A."/>
            <person name="Gujja S."/>
            <person name="Heilman E.R."/>
            <person name="Heiman D."/>
            <person name="Hepburn T."/>
            <person name="Howarth C."/>
            <person name="Jen D."/>
            <person name="Larson L."/>
            <person name="Mehta T."/>
            <person name="Neiman D."/>
            <person name="Pearson M."/>
            <person name="Roberts A."/>
            <person name="Saif S."/>
            <person name="Shea T."/>
            <person name="Shenoy N."/>
            <person name="Sisk P."/>
            <person name="Stolte C."/>
            <person name="Sykes S."/>
            <person name="Walk T."/>
            <person name="White J."/>
            <person name="Yandava C."/>
            <person name="Haas B."/>
            <person name="Nusbaum C."/>
            <person name="Birren B."/>
        </authorList>
    </citation>
    <scope>NUCLEOTIDE SEQUENCE</scope>
    <source>
        <strain evidence="3">ATCC 64411</strain>
    </source>
</reference>
<dbReference type="OMA" id="WISIMAT"/>
<dbReference type="EnsemblFungi" id="MAPG_10254T0">
    <property type="protein sequence ID" value="MAPG_10254T0"/>
    <property type="gene ID" value="MAPG_10254"/>
</dbReference>
<name>A0A0C4EC40_MAGP6</name>
<feature type="domain" description="Heterokaryon incompatibility" evidence="2">
    <location>
        <begin position="68"/>
        <end position="183"/>
    </location>
</feature>
<dbReference type="Pfam" id="PF06985">
    <property type="entry name" value="HET"/>
    <property type="match status" value="1"/>
</dbReference>